<name>A0ABC8V1Z1_9AQUA</name>
<feature type="region of interest" description="Disordered" evidence="5">
    <location>
        <begin position="84"/>
        <end position="103"/>
    </location>
</feature>
<dbReference type="PANTHER" id="PTHR13105">
    <property type="entry name" value="MYELOID LEUKEMIA FACTOR"/>
    <property type="match status" value="1"/>
</dbReference>
<protein>
    <submittedName>
        <fullName evidence="6">Uncharacterized protein</fullName>
    </submittedName>
</protein>
<dbReference type="GO" id="GO:0005737">
    <property type="term" value="C:cytoplasm"/>
    <property type="evidence" value="ECO:0007669"/>
    <property type="project" value="UniProtKB-SubCell"/>
</dbReference>
<dbReference type="Pfam" id="PF10248">
    <property type="entry name" value="Mlf1IP"/>
    <property type="match status" value="1"/>
</dbReference>
<comment type="similarity">
    <text evidence="2">Belongs to the MLF family.</text>
</comment>
<evidence type="ECO:0000256" key="1">
    <source>
        <dbReference type="ARBA" id="ARBA00004496"/>
    </source>
</evidence>
<evidence type="ECO:0000313" key="6">
    <source>
        <dbReference type="EMBL" id="CAK9187284.1"/>
    </source>
</evidence>
<comment type="caution">
    <text evidence="6">The sequence shown here is derived from an EMBL/GenBank/DDBJ whole genome shotgun (WGS) entry which is preliminary data.</text>
</comment>
<evidence type="ECO:0000256" key="2">
    <source>
        <dbReference type="ARBA" id="ARBA00008332"/>
    </source>
</evidence>
<dbReference type="EMBL" id="CAUOFW020009889">
    <property type="protein sequence ID" value="CAK9187284.1"/>
    <property type="molecule type" value="Genomic_DNA"/>
</dbReference>
<keyword evidence="7" id="KW-1185">Reference proteome</keyword>
<accession>A0ABC8V1Z1</accession>
<gene>
    <name evidence="6" type="ORF">ILEXP_LOCUS57796</name>
</gene>
<organism evidence="6 7">
    <name type="scientific">Ilex paraguariensis</name>
    <name type="common">yerba mate</name>
    <dbReference type="NCBI Taxonomy" id="185542"/>
    <lineage>
        <taxon>Eukaryota</taxon>
        <taxon>Viridiplantae</taxon>
        <taxon>Streptophyta</taxon>
        <taxon>Embryophyta</taxon>
        <taxon>Tracheophyta</taxon>
        <taxon>Spermatophyta</taxon>
        <taxon>Magnoliopsida</taxon>
        <taxon>eudicotyledons</taxon>
        <taxon>Gunneridae</taxon>
        <taxon>Pentapetalae</taxon>
        <taxon>asterids</taxon>
        <taxon>campanulids</taxon>
        <taxon>Aquifoliales</taxon>
        <taxon>Aquifoliaceae</taxon>
        <taxon>Ilex</taxon>
    </lineage>
</organism>
<keyword evidence="3" id="KW-0963">Cytoplasm</keyword>
<reference evidence="6 7" key="1">
    <citation type="submission" date="2024-02" db="EMBL/GenBank/DDBJ databases">
        <authorList>
            <person name="Vignale AGUSTIN F."/>
            <person name="Sosa J E."/>
            <person name="Modenutti C."/>
        </authorList>
    </citation>
    <scope>NUCLEOTIDE SEQUENCE [LARGE SCALE GENOMIC DNA]</scope>
</reference>
<dbReference type="AlphaFoldDB" id="A0ABC8V1Z1"/>
<keyword evidence="4" id="KW-0597">Phosphoprotein</keyword>
<comment type="subcellular location">
    <subcellularLocation>
        <location evidence="1">Cytoplasm</location>
    </subcellularLocation>
</comment>
<evidence type="ECO:0000256" key="3">
    <source>
        <dbReference type="ARBA" id="ARBA00022490"/>
    </source>
</evidence>
<sequence>MRQMNNAMSSLFGNPFGNDMFGGGGGGGSFPGRPPSMAMMPFSNPSGGLLSPFPFPNMNPFMQSMSQMSNDPNCHSFSTSSMTTMTTGPDGKPQVYRESSSMRAVPGGVCETKKTVCDSRTGVKKMAIGRHIAIERISKRKKATCTREKLRRMKNSLISTKVGLSLKI</sequence>
<evidence type="ECO:0000313" key="7">
    <source>
        <dbReference type="Proteomes" id="UP001642360"/>
    </source>
</evidence>
<evidence type="ECO:0000256" key="4">
    <source>
        <dbReference type="ARBA" id="ARBA00022553"/>
    </source>
</evidence>
<evidence type="ECO:0000256" key="5">
    <source>
        <dbReference type="SAM" id="MobiDB-lite"/>
    </source>
</evidence>
<dbReference type="InterPro" id="IPR019376">
    <property type="entry name" value="Myeloid_leukemia_factor"/>
</dbReference>
<dbReference type="Proteomes" id="UP001642360">
    <property type="component" value="Unassembled WGS sequence"/>
</dbReference>
<proteinExistence type="inferred from homology"/>